<sequence length="81" mass="9588">MKRVWDIIKAVRRDHRRDTNNCMNQVLRALAERLRVYILCNAQALESKFTTKEKTNVKSNSVQDHERLVNIRIKPSRILKG</sequence>
<keyword evidence="2" id="KW-1185">Reference proteome</keyword>
<reference evidence="1 2" key="1">
    <citation type="journal article" date="2023" name="Nucleic Acids Res.">
        <title>The hologenome of Daphnia magna reveals possible DNA methylation and microbiome-mediated evolution of the host genome.</title>
        <authorList>
            <person name="Chaturvedi A."/>
            <person name="Li X."/>
            <person name="Dhandapani V."/>
            <person name="Marshall H."/>
            <person name="Kissane S."/>
            <person name="Cuenca-Cambronero M."/>
            <person name="Asole G."/>
            <person name="Calvet F."/>
            <person name="Ruiz-Romero M."/>
            <person name="Marangio P."/>
            <person name="Guigo R."/>
            <person name="Rago D."/>
            <person name="Mirbahai L."/>
            <person name="Eastwood N."/>
            <person name="Colbourne J.K."/>
            <person name="Zhou J."/>
            <person name="Mallon E."/>
            <person name="Orsini L."/>
        </authorList>
    </citation>
    <scope>NUCLEOTIDE SEQUENCE [LARGE SCALE GENOMIC DNA]</scope>
    <source>
        <strain evidence="1">LRV0_1</strain>
    </source>
</reference>
<protein>
    <submittedName>
        <fullName evidence="1">Uncharacterized protein</fullName>
    </submittedName>
</protein>
<proteinExistence type="predicted"/>
<comment type="caution">
    <text evidence="1">The sequence shown here is derived from an EMBL/GenBank/DDBJ whole genome shotgun (WGS) entry which is preliminary data.</text>
</comment>
<name>A0ABR0AB43_9CRUS</name>
<evidence type="ECO:0000313" key="1">
    <source>
        <dbReference type="EMBL" id="KAK4022361.1"/>
    </source>
</evidence>
<accession>A0ABR0AB43</accession>
<gene>
    <name evidence="1" type="ORF">OUZ56_007832</name>
</gene>
<organism evidence="1 2">
    <name type="scientific">Daphnia magna</name>
    <dbReference type="NCBI Taxonomy" id="35525"/>
    <lineage>
        <taxon>Eukaryota</taxon>
        <taxon>Metazoa</taxon>
        <taxon>Ecdysozoa</taxon>
        <taxon>Arthropoda</taxon>
        <taxon>Crustacea</taxon>
        <taxon>Branchiopoda</taxon>
        <taxon>Diplostraca</taxon>
        <taxon>Cladocera</taxon>
        <taxon>Anomopoda</taxon>
        <taxon>Daphniidae</taxon>
        <taxon>Daphnia</taxon>
    </lineage>
</organism>
<dbReference type="Proteomes" id="UP001234178">
    <property type="component" value="Unassembled WGS sequence"/>
</dbReference>
<evidence type="ECO:0000313" key="2">
    <source>
        <dbReference type="Proteomes" id="UP001234178"/>
    </source>
</evidence>
<dbReference type="EMBL" id="JAOYFB010000037">
    <property type="protein sequence ID" value="KAK4022361.1"/>
    <property type="molecule type" value="Genomic_DNA"/>
</dbReference>